<accession>A0A318J776</accession>
<dbReference type="EMBL" id="QJKB01000003">
    <property type="protein sequence ID" value="PXX43751.1"/>
    <property type="molecule type" value="Genomic_DNA"/>
</dbReference>
<reference evidence="1 2" key="1">
    <citation type="submission" date="2018-05" db="EMBL/GenBank/DDBJ databases">
        <title>Genomic Encyclopedia of Type Strains, Phase IV (KMG-IV): sequencing the most valuable type-strain genomes for metagenomic binning, comparative biology and taxonomic classification.</title>
        <authorList>
            <person name="Goeker M."/>
        </authorList>
    </citation>
    <scope>NUCLEOTIDE SEQUENCE [LARGE SCALE GENOMIC DNA]</scope>
    <source>
        <strain evidence="1 2">DSM 19792</strain>
    </source>
</reference>
<sequence>MMKIAREYAPHHDFAKTNCLAQGNIGKLHMQENPVNAVWKMFSPSAHRQRSKQSQQFKI</sequence>
<name>A0A318J776_9BURK</name>
<evidence type="ECO:0000313" key="1">
    <source>
        <dbReference type="EMBL" id="PXX43751.1"/>
    </source>
</evidence>
<evidence type="ECO:0000313" key="2">
    <source>
        <dbReference type="Proteomes" id="UP000247792"/>
    </source>
</evidence>
<protein>
    <submittedName>
        <fullName evidence="1">Uncharacterized protein</fullName>
    </submittedName>
</protein>
<dbReference type="AlphaFoldDB" id="A0A318J776"/>
<keyword evidence="2" id="KW-1185">Reference proteome</keyword>
<dbReference type="Proteomes" id="UP000247792">
    <property type="component" value="Unassembled WGS sequence"/>
</dbReference>
<gene>
    <name evidence="1" type="ORF">DFR42_10319</name>
</gene>
<proteinExistence type="predicted"/>
<organism evidence="1 2">
    <name type="scientific">Undibacterium pigrum</name>
    <dbReference type="NCBI Taxonomy" id="401470"/>
    <lineage>
        <taxon>Bacteria</taxon>
        <taxon>Pseudomonadati</taxon>
        <taxon>Pseudomonadota</taxon>
        <taxon>Betaproteobacteria</taxon>
        <taxon>Burkholderiales</taxon>
        <taxon>Oxalobacteraceae</taxon>
        <taxon>Undibacterium</taxon>
    </lineage>
</organism>
<comment type="caution">
    <text evidence="1">The sequence shown here is derived from an EMBL/GenBank/DDBJ whole genome shotgun (WGS) entry which is preliminary data.</text>
</comment>